<gene>
    <name evidence="1" type="ORF">CC84DRAFT_222705</name>
</gene>
<protein>
    <recommendedName>
        <fullName evidence="3">WSC domain-containing protein</fullName>
    </recommendedName>
</protein>
<accession>A0A177C533</accession>
<dbReference type="InParanoid" id="A0A177C533"/>
<name>A0A177C533_9PLEO</name>
<keyword evidence="2" id="KW-1185">Reference proteome</keyword>
<dbReference type="Proteomes" id="UP000077069">
    <property type="component" value="Unassembled WGS sequence"/>
</dbReference>
<dbReference type="GeneID" id="28769120"/>
<evidence type="ECO:0008006" key="3">
    <source>
        <dbReference type="Google" id="ProtNLM"/>
    </source>
</evidence>
<reference evidence="1 2" key="1">
    <citation type="submission" date="2016-05" db="EMBL/GenBank/DDBJ databases">
        <title>Comparative analysis of secretome profiles of manganese(II)-oxidizing ascomycete fungi.</title>
        <authorList>
            <consortium name="DOE Joint Genome Institute"/>
            <person name="Zeiner C.A."/>
            <person name="Purvine S.O."/>
            <person name="Zink E.M."/>
            <person name="Wu S."/>
            <person name="Pasa-Tolic L."/>
            <person name="Chaput D.L."/>
            <person name="Haridas S."/>
            <person name="Grigoriev I.V."/>
            <person name="Santelli C.M."/>
            <person name="Hansel C.M."/>
        </authorList>
    </citation>
    <scope>NUCLEOTIDE SEQUENCE [LARGE SCALE GENOMIC DNA]</scope>
    <source>
        <strain evidence="1 2">AP3s5-JAC2a</strain>
    </source>
</reference>
<dbReference type="AlphaFoldDB" id="A0A177C533"/>
<evidence type="ECO:0000313" key="2">
    <source>
        <dbReference type="Proteomes" id="UP000077069"/>
    </source>
</evidence>
<dbReference type="OrthoDB" id="2019572at2759"/>
<evidence type="ECO:0000313" key="1">
    <source>
        <dbReference type="EMBL" id="OAG01827.1"/>
    </source>
</evidence>
<organism evidence="1 2">
    <name type="scientific">Paraphaeosphaeria sporulosa</name>
    <dbReference type="NCBI Taxonomy" id="1460663"/>
    <lineage>
        <taxon>Eukaryota</taxon>
        <taxon>Fungi</taxon>
        <taxon>Dikarya</taxon>
        <taxon>Ascomycota</taxon>
        <taxon>Pezizomycotina</taxon>
        <taxon>Dothideomycetes</taxon>
        <taxon>Pleosporomycetidae</taxon>
        <taxon>Pleosporales</taxon>
        <taxon>Massarineae</taxon>
        <taxon>Didymosphaeriaceae</taxon>
        <taxon>Paraphaeosphaeria</taxon>
    </lineage>
</organism>
<dbReference type="RefSeq" id="XP_018032192.1">
    <property type="nucleotide sequence ID" value="XM_018185634.1"/>
</dbReference>
<proteinExistence type="predicted"/>
<sequence length="157" mass="16973">MVNDSECGMSCTGNVGETCGGPVRINVYQGPTDLPITSRGDDITFKYIGCYPDAVESRLLPAEPLAGLTLTVGTCIDACRSAGFSSNERSTAYAGVEYSQGEWLLPVLPTYFQLLSASEPLFSHRHSLHLVLWQARSATTFESVLSHPSRINKCAHS</sequence>
<dbReference type="EMBL" id="KV441557">
    <property type="protein sequence ID" value="OAG01827.1"/>
    <property type="molecule type" value="Genomic_DNA"/>
</dbReference>
<dbReference type="STRING" id="1460663.A0A177C533"/>